<dbReference type="Gene3D" id="3.30.70.3530">
    <property type="entry name" value="GCM motif"/>
    <property type="match status" value="1"/>
</dbReference>
<dbReference type="InterPro" id="IPR043020">
    <property type="entry name" value="GCM_large"/>
</dbReference>
<dbReference type="GO" id="GO:0000978">
    <property type="term" value="F:RNA polymerase II cis-regulatory region sequence-specific DNA binding"/>
    <property type="evidence" value="ECO:0007669"/>
    <property type="project" value="TreeGrafter"/>
</dbReference>
<evidence type="ECO:0000256" key="3">
    <source>
        <dbReference type="ARBA" id="ARBA00023125"/>
    </source>
</evidence>
<keyword evidence="9" id="KW-1185">Reference proteome</keyword>
<evidence type="ECO:0000259" key="7">
    <source>
        <dbReference type="PROSITE" id="PS50807"/>
    </source>
</evidence>
<dbReference type="PANTHER" id="PTHR12414">
    <property type="entry name" value="GLIAL CELLS MISSING RELATED/GLIDE"/>
    <property type="match status" value="1"/>
</dbReference>
<dbReference type="PANTHER" id="PTHR12414:SF8">
    <property type="entry name" value="TRANSCRIPTION FACTOR GLIAL CELLS MISSING-RELATED"/>
    <property type="match status" value="1"/>
</dbReference>
<name>A0AAN9ZIF0_9ORTH</name>
<dbReference type="InterPro" id="IPR003902">
    <property type="entry name" value="Tscrpt_reg_GCM"/>
</dbReference>
<keyword evidence="5" id="KW-0539">Nucleus</keyword>
<protein>
    <recommendedName>
        <fullName evidence="7">GCM domain-containing protein</fullName>
    </recommendedName>
</protein>
<sequence length="679" mass="75960">MSAACRVGAAAARHSATDWDINDTSVPRVSEFNRWQEWADGHCRLVYPASSEEAKRHASGWAMRNTNNHNVHILKKSCLGVLVCSLRCTLPNDEKVHLRPAICDKARKKQQGKPCPNRQCTGRLEILACRGHCGYPVTHFWRHTEHAIFFQAKGVHDHPRPEAKSTSEARRSLGAGRRVRGLAVLLAREAALGSKLMSLREGKTATESDAEPNSRSVLCPLEPPPPLISDSEKGFSCSCPPFECICGRLPSTQGQFHHNPQFQHPHMDPSYWIQDHLQQFNTISHPESLSGVASNYFNHVQSEELSANMLNQQQCELGPLGSDLFQPDEIFQLDQPLRPPDYGMIIQHQQHNNNNIDNERSPPMLLDLGSGTIHRDGIKHEPESYWLLPQSQLLSVVTDESNSSSSQFPPCSPDNPLSSNTRQHSLEDPNLCEPNDNVQYQDSAMRMHCNSSNHTNTIVNPRNIEEVTTKDVVNSIFQYNTQENAVKTEGTLQAQGMSDNHLLYYELQDSRLDIPQHPNSLDVNSMNGFSYSPNDEQSYKIIHLENRNGNTCDMEGKTKGFRFSSVPGATPPDSQINAKEFLSTNFSSPCLGVQNMDDIDGPCPTGEYPLSGVSNMYCERMDMHCTSLDGSTHTRLQCTTSPSEIANNCRMQCSDVDNNTYHSPSHFTNPPHFPHVSHH</sequence>
<comment type="caution">
    <text evidence="8">The sequence shown here is derived from an EMBL/GenBank/DDBJ whole genome shotgun (WGS) entry which is preliminary data.</text>
</comment>
<dbReference type="InterPro" id="IPR036115">
    <property type="entry name" value="GCM_dom_sf"/>
</dbReference>
<dbReference type="EMBL" id="JAZDUA010000011">
    <property type="protein sequence ID" value="KAK7873599.1"/>
    <property type="molecule type" value="Genomic_DNA"/>
</dbReference>
<evidence type="ECO:0000256" key="5">
    <source>
        <dbReference type="ARBA" id="ARBA00023242"/>
    </source>
</evidence>
<evidence type="ECO:0000313" key="9">
    <source>
        <dbReference type="Proteomes" id="UP001378592"/>
    </source>
</evidence>
<feature type="domain" description="GCM" evidence="7">
    <location>
        <begin position="17"/>
        <end position="173"/>
    </location>
</feature>
<dbReference type="GO" id="GO:0005634">
    <property type="term" value="C:nucleus"/>
    <property type="evidence" value="ECO:0007669"/>
    <property type="project" value="TreeGrafter"/>
</dbReference>
<evidence type="ECO:0000256" key="4">
    <source>
        <dbReference type="ARBA" id="ARBA00023163"/>
    </source>
</evidence>
<dbReference type="Proteomes" id="UP001378592">
    <property type="component" value="Unassembled WGS sequence"/>
</dbReference>
<proteinExistence type="predicted"/>
<dbReference type="PROSITE" id="PS50807">
    <property type="entry name" value="GCM"/>
    <property type="match status" value="1"/>
</dbReference>
<dbReference type="GO" id="GO:0042063">
    <property type="term" value="P:gliogenesis"/>
    <property type="evidence" value="ECO:0007669"/>
    <property type="project" value="TreeGrafter"/>
</dbReference>
<keyword evidence="2" id="KW-0805">Transcription regulation</keyword>
<evidence type="ECO:0000256" key="1">
    <source>
        <dbReference type="ARBA" id="ARBA00022473"/>
    </source>
</evidence>
<gene>
    <name evidence="8" type="ORF">R5R35_009291</name>
</gene>
<feature type="region of interest" description="Disordered" evidence="6">
    <location>
        <begin position="398"/>
        <end position="437"/>
    </location>
</feature>
<reference evidence="8 9" key="1">
    <citation type="submission" date="2024-03" db="EMBL/GenBank/DDBJ databases">
        <title>The genome assembly and annotation of the cricket Gryllus longicercus Weissman &amp; Gray.</title>
        <authorList>
            <person name="Szrajer S."/>
            <person name="Gray D."/>
            <person name="Ylla G."/>
        </authorList>
    </citation>
    <scope>NUCLEOTIDE SEQUENCE [LARGE SCALE GENOMIC DNA]</scope>
    <source>
        <strain evidence="8">DAG 2021-001</strain>
        <tissue evidence="8">Whole body minus gut</tissue>
    </source>
</reference>
<keyword evidence="3" id="KW-0238">DNA-binding</keyword>
<dbReference type="GO" id="GO:0001228">
    <property type="term" value="F:DNA-binding transcription activator activity, RNA polymerase II-specific"/>
    <property type="evidence" value="ECO:0007669"/>
    <property type="project" value="InterPro"/>
</dbReference>
<dbReference type="SUPFAM" id="SSF90073">
    <property type="entry name" value="GCM domain"/>
    <property type="match status" value="1"/>
</dbReference>
<organism evidence="8 9">
    <name type="scientific">Gryllus longicercus</name>
    <dbReference type="NCBI Taxonomy" id="2509291"/>
    <lineage>
        <taxon>Eukaryota</taxon>
        <taxon>Metazoa</taxon>
        <taxon>Ecdysozoa</taxon>
        <taxon>Arthropoda</taxon>
        <taxon>Hexapoda</taxon>
        <taxon>Insecta</taxon>
        <taxon>Pterygota</taxon>
        <taxon>Neoptera</taxon>
        <taxon>Polyneoptera</taxon>
        <taxon>Orthoptera</taxon>
        <taxon>Ensifera</taxon>
        <taxon>Gryllidea</taxon>
        <taxon>Grylloidea</taxon>
        <taxon>Gryllidae</taxon>
        <taxon>Gryllinae</taxon>
        <taxon>Gryllus</taxon>
    </lineage>
</organism>
<accession>A0AAN9ZIF0</accession>
<keyword evidence="1" id="KW-0217">Developmental protein</keyword>
<keyword evidence="4" id="KW-0804">Transcription</keyword>
<dbReference type="AlphaFoldDB" id="A0AAN9ZIF0"/>
<evidence type="ECO:0000256" key="6">
    <source>
        <dbReference type="SAM" id="MobiDB-lite"/>
    </source>
</evidence>
<dbReference type="Gene3D" id="2.20.25.670">
    <property type="entry name" value="GCM domain, large subdomain"/>
    <property type="match status" value="1"/>
</dbReference>
<evidence type="ECO:0000256" key="2">
    <source>
        <dbReference type="ARBA" id="ARBA00023015"/>
    </source>
</evidence>
<dbReference type="InterPro" id="IPR043021">
    <property type="entry name" value="GCM_small"/>
</dbReference>
<evidence type="ECO:0000313" key="8">
    <source>
        <dbReference type="EMBL" id="KAK7873599.1"/>
    </source>
</evidence>
<dbReference type="InterPro" id="IPR039791">
    <property type="entry name" value="GCM"/>
</dbReference>
<dbReference type="Pfam" id="PF03615">
    <property type="entry name" value="GCM"/>
    <property type="match status" value="1"/>
</dbReference>